<dbReference type="PROSITE" id="PS00636">
    <property type="entry name" value="DNAJ_1"/>
    <property type="match status" value="1"/>
</dbReference>
<sequence>MRPRAALKIAALFALSALIYTMDELGDLYEILEIDEAASDREIKSAYRRLSLLHHPDKGGSSELFKEVSAAYEVLSDGEKRALYDAGGMAAVAKASSGEVDHWGRPVGVPRDKSVHITVNVPLNDMYQGGRVRAKVRRRVVCRGCSRASLEARRKRGKGADERCDACGPTCPPTVKIERRRVGMMLMNQEVLVNSEERCKEEVALLNATIEKGAPEGMEIVFERASEQTPGRIPGNVVLKLQANPHAVFKRVGNDLFMVLTISLKQALLGFEKEIRHLDGHPVKIVNRAISSPGQVIVVQGEGMPLHGVPSEFGNLHVELKVQMPEAITAEEREFVASHFLASRS</sequence>
<name>A0AB34IVQ9_PRYPA</name>
<keyword evidence="4" id="KW-1185">Reference proteome</keyword>
<dbReference type="Proteomes" id="UP001515480">
    <property type="component" value="Unassembled WGS sequence"/>
</dbReference>
<dbReference type="InterPro" id="IPR002939">
    <property type="entry name" value="DnaJ_C"/>
</dbReference>
<gene>
    <name evidence="3" type="ORF">AB1Y20_008101</name>
</gene>
<dbReference type="GO" id="GO:0006457">
    <property type="term" value="P:protein folding"/>
    <property type="evidence" value="ECO:0007669"/>
    <property type="project" value="InterPro"/>
</dbReference>
<dbReference type="GO" id="GO:0051082">
    <property type="term" value="F:unfolded protein binding"/>
    <property type="evidence" value="ECO:0007669"/>
    <property type="project" value="InterPro"/>
</dbReference>
<feature type="signal peptide" evidence="1">
    <location>
        <begin position="1"/>
        <end position="21"/>
    </location>
</feature>
<dbReference type="FunFam" id="2.60.260.20:FF:000013">
    <property type="entry name" value="DnaJ subfamily B member 11"/>
    <property type="match status" value="1"/>
</dbReference>
<comment type="caution">
    <text evidence="3">The sequence shown here is derived from an EMBL/GenBank/DDBJ whole genome shotgun (WGS) entry which is preliminary data.</text>
</comment>
<dbReference type="InterPro" id="IPR008971">
    <property type="entry name" value="HSP40/DnaJ_pept-bd"/>
</dbReference>
<dbReference type="PANTHER" id="PTHR43888">
    <property type="entry name" value="DNAJ-LIKE-2, ISOFORM A-RELATED"/>
    <property type="match status" value="1"/>
</dbReference>
<dbReference type="Gene3D" id="1.10.287.110">
    <property type="entry name" value="DnaJ domain"/>
    <property type="match status" value="1"/>
</dbReference>
<reference evidence="3 4" key="1">
    <citation type="journal article" date="2024" name="Science">
        <title>Giant polyketide synthase enzymes in the biosynthesis of giant marine polyether toxins.</title>
        <authorList>
            <person name="Fallon T.R."/>
            <person name="Shende V.V."/>
            <person name="Wierzbicki I.H."/>
            <person name="Pendleton A.L."/>
            <person name="Watervoot N.F."/>
            <person name="Auber R.P."/>
            <person name="Gonzalez D.J."/>
            <person name="Wisecaver J.H."/>
            <person name="Moore B.S."/>
        </authorList>
    </citation>
    <scope>NUCLEOTIDE SEQUENCE [LARGE SCALE GENOMIC DNA]</scope>
    <source>
        <strain evidence="3 4">12B1</strain>
    </source>
</reference>
<dbReference type="Pfam" id="PF01556">
    <property type="entry name" value="DnaJ_C"/>
    <property type="match status" value="1"/>
</dbReference>
<protein>
    <recommendedName>
        <fullName evidence="2">J domain-containing protein</fullName>
    </recommendedName>
</protein>
<dbReference type="Gene3D" id="2.60.260.20">
    <property type="entry name" value="Urease metallochaperone UreE, N-terminal domain"/>
    <property type="match status" value="2"/>
</dbReference>
<accession>A0AB34IVQ9</accession>
<dbReference type="SUPFAM" id="SSF49493">
    <property type="entry name" value="HSP40/DnaJ peptide-binding domain"/>
    <property type="match status" value="2"/>
</dbReference>
<dbReference type="SMART" id="SM00271">
    <property type="entry name" value="DnaJ"/>
    <property type="match status" value="1"/>
</dbReference>
<proteinExistence type="predicted"/>
<evidence type="ECO:0000313" key="3">
    <source>
        <dbReference type="EMBL" id="KAL1507252.1"/>
    </source>
</evidence>
<dbReference type="AlphaFoldDB" id="A0AB34IVQ9"/>
<dbReference type="PROSITE" id="PS50076">
    <property type="entry name" value="DNAJ_2"/>
    <property type="match status" value="1"/>
</dbReference>
<dbReference type="EMBL" id="JBGBPQ010000018">
    <property type="protein sequence ID" value="KAL1507252.1"/>
    <property type="molecule type" value="Genomic_DNA"/>
</dbReference>
<dbReference type="GO" id="GO:0030544">
    <property type="term" value="F:Hsp70 protein binding"/>
    <property type="evidence" value="ECO:0007669"/>
    <property type="project" value="InterPro"/>
</dbReference>
<dbReference type="InterPro" id="IPR044713">
    <property type="entry name" value="DNJA1/2-like"/>
</dbReference>
<evidence type="ECO:0000256" key="1">
    <source>
        <dbReference type="SAM" id="SignalP"/>
    </source>
</evidence>
<keyword evidence="1" id="KW-0732">Signal</keyword>
<feature type="domain" description="J" evidence="2">
    <location>
        <begin position="27"/>
        <end position="88"/>
    </location>
</feature>
<dbReference type="Pfam" id="PF00226">
    <property type="entry name" value="DnaJ"/>
    <property type="match status" value="1"/>
</dbReference>
<organism evidence="3 4">
    <name type="scientific">Prymnesium parvum</name>
    <name type="common">Toxic golden alga</name>
    <dbReference type="NCBI Taxonomy" id="97485"/>
    <lineage>
        <taxon>Eukaryota</taxon>
        <taxon>Haptista</taxon>
        <taxon>Haptophyta</taxon>
        <taxon>Prymnesiophyceae</taxon>
        <taxon>Prymnesiales</taxon>
        <taxon>Prymnesiaceae</taxon>
        <taxon>Prymnesium</taxon>
    </lineage>
</organism>
<evidence type="ECO:0000259" key="2">
    <source>
        <dbReference type="PROSITE" id="PS50076"/>
    </source>
</evidence>
<feature type="chain" id="PRO_5044321488" description="J domain-containing protein" evidence="1">
    <location>
        <begin position="22"/>
        <end position="345"/>
    </location>
</feature>
<dbReference type="PRINTS" id="PR00625">
    <property type="entry name" value="JDOMAIN"/>
</dbReference>
<dbReference type="InterPro" id="IPR036869">
    <property type="entry name" value="J_dom_sf"/>
</dbReference>
<evidence type="ECO:0000313" key="4">
    <source>
        <dbReference type="Proteomes" id="UP001515480"/>
    </source>
</evidence>
<dbReference type="InterPro" id="IPR018253">
    <property type="entry name" value="DnaJ_domain_CS"/>
</dbReference>
<dbReference type="CDD" id="cd06257">
    <property type="entry name" value="DnaJ"/>
    <property type="match status" value="1"/>
</dbReference>
<dbReference type="SUPFAM" id="SSF46565">
    <property type="entry name" value="Chaperone J-domain"/>
    <property type="match status" value="1"/>
</dbReference>
<dbReference type="InterPro" id="IPR001623">
    <property type="entry name" value="DnaJ_domain"/>
</dbReference>
<dbReference type="CDD" id="cd10747">
    <property type="entry name" value="DnaJ_C"/>
    <property type="match status" value="1"/>
</dbReference>